<dbReference type="PROSITE" id="PS01071">
    <property type="entry name" value="GRPE"/>
    <property type="match status" value="1"/>
</dbReference>
<dbReference type="InterPro" id="IPR000740">
    <property type="entry name" value="GrpE"/>
</dbReference>
<evidence type="ECO:0000256" key="13">
    <source>
        <dbReference type="SAM" id="MobiDB-lite"/>
    </source>
</evidence>
<gene>
    <name evidence="10" type="primary">grpE</name>
    <name evidence="14" type="ORF">FHS48_001150</name>
</gene>
<dbReference type="GO" id="GO:0051082">
    <property type="term" value="F:unfolded protein binding"/>
    <property type="evidence" value="ECO:0007669"/>
    <property type="project" value="TreeGrafter"/>
</dbReference>
<evidence type="ECO:0000256" key="11">
    <source>
        <dbReference type="RuleBase" id="RU000639"/>
    </source>
</evidence>
<evidence type="ECO:0000256" key="6">
    <source>
        <dbReference type="ARBA" id="ARBA00023186"/>
    </source>
</evidence>
<proteinExistence type="inferred from homology"/>
<evidence type="ECO:0000256" key="4">
    <source>
        <dbReference type="ARBA" id="ARBA00022490"/>
    </source>
</evidence>
<dbReference type="PANTHER" id="PTHR21237:SF23">
    <property type="entry name" value="GRPE PROTEIN HOMOLOG, MITOCHONDRIAL"/>
    <property type="match status" value="1"/>
</dbReference>
<dbReference type="NCBIfam" id="NF010738">
    <property type="entry name" value="PRK14140.1"/>
    <property type="match status" value="1"/>
</dbReference>
<dbReference type="InterPro" id="IPR009012">
    <property type="entry name" value="GrpE_head"/>
</dbReference>
<dbReference type="Pfam" id="PF01025">
    <property type="entry name" value="GrpE"/>
    <property type="match status" value="1"/>
</dbReference>
<evidence type="ECO:0000256" key="3">
    <source>
        <dbReference type="ARBA" id="ARBA00011738"/>
    </source>
</evidence>
<dbReference type="EMBL" id="JACIIX010000003">
    <property type="protein sequence ID" value="MBB6209742.1"/>
    <property type="molecule type" value="Genomic_DNA"/>
</dbReference>
<dbReference type="SUPFAM" id="SSF58014">
    <property type="entry name" value="Coiled-coil domain of nucleotide exchange factor GrpE"/>
    <property type="match status" value="1"/>
</dbReference>
<keyword evidence="4 10" id="KW-0963">Cytoplasm</keyword>
<evidence type="ECO:0000256" key="8">
    <source>
        <dbReference type="ARBA" id="ARBA00072274"/>
    </source>
</evidence>
<dbReference type="GO" id="GO:0042803">
    <property type="term" value="F:protein homodimerization activity"/>
    <property type="evidence" value="ECO:0007669"/>
    <property type="project" value="InterPro"/>
</dbReference>
<dbReference type="GO" id="GO:0005737">
    <property type="term" value="C:cytoplasm"/>
    <property type="evidence" value="ECO:0007669"/>
    <property type="project" value="UniProtKB-SubCell"/>
</dbReference>
<dbReference type="Gene3D" id="2.30.22.10">
    <property type="entry name" value="Head domain of nucleotide exchange factor GrpE"/>
    <property type="match status" value="1"/>
</dbReference>
<accession>A0A7W9ZFL9</accession>
<protein>
    <recommendedName>
        <fullName evidence="8 10">Protein GrpE</fullName>
    </recommendedName>
    <alternativeName>
        <fullName evidence="9 10">HSP-70 cofactor</fullName>
    </alternativeName>
</protein>
<comment type="caution">
    <text evidence="14">The sequence shown here is derived from an EMBL/GenBank/DDBJ whole genome shotgun (WGS) entry which is preliminary data.</text>
</comment>
<dbReference type="SUPFAM" id="SSF51064">
    <property type="entry name" value="Head domain of nucleotide exchange factor GrpE"/>
    <property type="match status" value="1"/>
</dbReference>
<evidence type="ECO:0000256" key="9">
    <source>
        <dbReference type="ARBA" id="ARBA00076414"/>
    </source>
</evidence>
<dbReference type="PANTHER" id="PTHR21237">
    <property type="entry name" value="GRPE PROTEIN"/>
    <property type="match status" value="1"/>
</dbReference>
<comment type="subcellular location">
    <subcellularLocation>
        <location evidence="1 10">Cytoplasm</location>
    </subcellularLocation>
</comment>
<keyword evidence="5 10" id="KW-0346">Stress response</keyword>
<dbReference type="Gene3D" id="3.90.20.20">
    <property type="match status" value="1"/>
</dbReference>
<dbReference type="CDD" id="cd00446">
    <property type="entry name" value="GrpE"/>
    <property type="match status" value="1"/>
</dbReference>
<dbReference type="FunFam" id="2.30.22.10:FF:000001">
    <property type="entry name" value="Protein GrpE"/>
    <property type="match status" value="1"/>
</dbReference>
<keyword evidence="6 10" id="KW-0143">Chaperone</keyword>
<dbReference type="PRINTS" id="PR00773">
    <property type="entry name" value="GRPEPROTEIN"/>
</dbReference>
<reference evidence="14 15" key="1">
    <citation type="submission" date="2020-08" db="EMBL/GenBank/DDBJ databases">
        <title>Genomic Encyclopedia of Type Strains, Phase IV (KMG-IV): sequencing the most valuable type-strain genomes for metagenomic binning, comparative biology and taxonomic classification.</title>
        <authorList>
            <person name="Goeker M."/>
        </authorList>
    </citation>
    <scope>NUCLEOTIDE SEQUENCE [LARGE SCALE GENOMIC DNA]</scope>
    <source>
        <strain evidence="14 15">DSM 11590</strain>
    </source>
</reference>
<organism evidence="14 15">
    <name type="scientific">Novispirillum itersonii</name>
    <name type="common">Aquaspirillum itersonii</name>
    <dbReference type="NCBI Taxonomy" id="189"/>
    <lineage>
        <taxon>Bacteria</taxon>
        <taxon>Pseudomonadati</taxon>
        <taxon>Pseudomonadota</taxon>
        <taxon>Alphaproteobacteria</taxon>
        <taxon>Rhodospirillales</taxon>
        <taxon>Novispirillaceae</taxon>
        <taxon>Novispirillum</taxon>
    </lineage>
</organism>
<evidence type="ECO:0000256" key="12">
    <source>
        <dbReference type="RuleBase" id="RU004478"/>
    </source>
</evidence>
<comment type="similarity">
    <text evidence="2 10 12">Belongs to the GrpE family.</text>
</comment>
<comment type="function">
    <text evidence="7 10 11">Participates actively in the response to hyperosmotic and heat shock by preventing the aggregation of stress-denatured proteins, in association with DnaK and GrpE. It is the nucleotide exchange factor for DnaK and may function as a thermosensor. Unfolded proteins bind initially to DnaJ; upon interaction with the DnaJ-bound protein, DnaK hydrolyzes its bound ATP, resulting in the formation of a stable complex. GrpE releases ADP from DnaK; ATP binding to DnaK triggers the release of the substrate protein, thus completing the reaction cycle. Several rounds of ATP-dependent interactions between DnaJ, DnaK and GrpE are required for fully efficient folding.</text>
</comment>
<evidence type="ECO:0000256" key="1">
    <source>
        <dbReference type="ARBA" id="ARBA00004496"/>
    </source>
</evidence>
<dbReference type="NCBIfam" id="NF010748">
    <property type="entry name" value="PRK14150.1"/>
    <property type="match status" value="1"/>
</dbReference>
<evidence type="ECO:0000313" key="15">
    <source>
        <dbReference type="Proteomes" id="UP000544872"/>
    </source>
</evidence>
<dbReference type="RefSeq" id="WP_260402361.1">
    <property type="nucleotide sequence ID" value="NZ_JACIIX010000003.1"/>
</dbReference>
<evidence type="ECO:0000256" key="7">
    <source>
        <dbReference type="ARBA" id="ARBA00053401"/>
    </source>
</evidence>
<dbReference type="InterPro" id="IPR013805">
    <property type="entry name" value="GrpE_CC"/>
</dbReference>
<feature type="region of interest" description="Disordered" evidence="13">
    <location>
        <begin position="191"/>
        <end position="211"/>
    </location>
</feature>
<dbReference type="Proteomes" id="UP000544872">
    <property type="component" value="Unassembled WGS sequence"/>
</dbReference>
<dbReference type="AlphaFoldDB" id="A0A7W9ZFL9"/>
<dbReference type="GO" id="GO:0051087">
    <property type="term" value="F:protein-folding chaperone binding"/>
    <property type="evidence" value="ECO:0007669"/>
    <property type="project" value="InterPro"/>
</dbReference>
<dbReference type="HAMAP" id="MF_01151">
    <property type="entry name" value="GrpE"/>
    <property type="match status" value="1"/>
</dbReference>
<evidence type="ECO:0000256" key="5">
    <source>
        <dbReference type="ARBA" id="ARBA00023016"/>
    </source>
</evidence>
<evidence type="ECO:0000256" key="2">
    <source>
        <dbReference type="ARBA" id="ARBA00009054"/>
    </source>
</evidence>
<feature type="region of interest" description="Disordered" evidence="13">
    <location>
        <begin position="1"/>
        <end position="36"/>
    </location>
</feature>
<evidence type="ECO:0000313" key="14">
    <source>
        <dbReference type="EMBL" id="MBB6209742.1"/>
    </source>
</evidence>
<evidence type="ECO:0000256" key="10">
    <source>
        <dbReference type="HAMAP-Rule" id="MF_01151"/>
    </source>
</evidence>
<sequence>MTTNPTDSTLDDILAATATEQAPEGAAGSAEPVQSPEEKIAALEAEVAQLKNDYLRALADTQNAKRMAQKQIEDNSKYAMSNFAKELLPVADNLTRALMAAPEAARAASTDLNTLAVGVEMTEKELQNALGKYGVRRIDSLNQPFNPHHHQAMQEVDRTDIPSGTVVMVYQDGYLIQDRLLRPAMVVVSKGGPARTPEADTPSAAGVNQTV</sequence>
<dbReference type="GO" id="GO:0006457">
    <property type="term" value="P:protein folding"/>
    <property type="evidence" value="ECO:0007669"/>
    <property type="project" value="InterPro"/>
</dbReference>
<keyword evidence="15" id="KW-1185">Reference proteome</keyword>
<name>A0A7W9ZFL9_NOVIT</name>
<dbReference type="GO" id="GO:0000774">
    <property type="term" value="F:adenyl-nucleotide exchange factor activity"/>
    <property type="evidence" value="ECO:0007669"/>
    <property type="project" value="InterPro"/>
</dbReference>
<comment type="subunit">
    <text evidence="3 10">Homodimer.</text>
</comment>